<proteinExistence type="predicted"/>
<protein>
    <submittedName>
        <fullName evidence="1">Uncharacterized protein</fullName>
    </submittedName>
</protein>
<reference evidence="1" key="1">
    <citation type="submission" date="2018-11" db="EMBL/GenBank/DDBJ databases">
        <authorList>
            <consortium name="Genoscope - CEA"/>
            <person name="William W."/>
        </authorList>
    </citation>
    <scope>NUCLEOTIDE SEQUENCE</scope>
</reference>
<gene>
    <name evidence="1" type="ORF">BOLC5T31608H</name>
</gene>
<dbReference type="EMBL" id="LR031877">
    <property type="protein sequence ID" value="VDD44061.1"/>
    <property type="molecule type" value="Genomic_DNA"/>
</dbReference>
<organism evidence="1">
    <name type="scientific">Brassica oleracea</name>
    <name type="common">Wild cabbage</name>
    <dbReference type="NCBI Taxonomy" id="3712"/>
    <lineage>
        <taxon>Eukaryota</taxon>
        <taxon>Viridiplantae</taxon>
        <taxon>Streptophyta</taxon>
        <taxon>Embryophyta</taxon>
        <taxon>Tracheophyta</taxon>
        <taxon>Spermatophyta</taxon>
        <taxon>Magnoliopsida</taxon>
        <taxon>eudicotyledons</taxon>
        <taxon>Gunneridae</taxon>
        <taxon>Pentapetalae</taxon>
        <taxon>rosids</taxon>
        <taxon>malvids</taxon>
        <taxon>Brassicales</taxon>
        <taxon>Brassicaceae</taxon>
        <taxon>Brassiceae</taxon>
        <taxon>Brassica</taxon>
    </lineage>
</organism>
<accession>A0A3P6F989</accession>
<name>A0A3P6F989_BRAOL</name>
<dbReference type="AlphaFoldDB" id="A0A3P6F989"/>
<sequence length="144" mass="16520">MNKHLVETFVAFRNSHGRSRYAEDDQEDTPGDEVLAIDQGRRGRMVSPWREADGRNLIFGFRSISFLIHREIVNSFWCSSRGEKSRLGFRFWIIKALAARAVSQLPSSSNLKASIIEDEKDTKKVLIDFGLNLMKGCLRIPFED</sequence>
<evidence type="ECO:0000313" key="1">
    <source>
        <dbReference type="EMBL" id="VDD44061.1"/>
    </source>
</evidence>